<keyword evidence="2" id="KW-1185">Reference proteome</keyword>
<accession>A0ABD1XQB2</accession>
<reference evidence="1 2" key="1">
    <citation type="submission" date="2024-09" db="EMBL/GenBank/DDBJ databases">
        <title>Chromosome-scale assembly of Riccia fluitans.</title>
        <authorList>
            <person name="Paukszto L."/>
            <person name="Sawicki J."/>
            <person name="Karawczyk K."/>
            <person name="Piernik-Szablinska J."/>
            <person name="Szczecinska M."/>
            <person name="Mazdziarz M."/>
        </authorList>
    </citation>
    <scope>NUCLEOTIDE SEQUENCE [LARGE SCALE GENOMIC DNA]</scope>
    <source>
        <strain evidence="1">Rf_01</strain>
        <tissue evidence="1">Aerial parts of the thallus</tissue>
    </source>
</reference>
<comment type="caution">
    <text evidence="1">The sequence shown here is derived from an EMBL/GenBank/DDBJ whole genome shotgun (WGS) entry which is preliminary data.</text>
</comment>
<gene>
    <name evidence="1" type="ORF">R1flu_022811</name>
</gene>
<proteinExistence type="predicted"/>
<name>A0ABD1XQB2_9MARC</name>
<dbReference type="AlphaFoldDB" id="A0ABD1XQB2"/>
<evidence type="ECO:0000313" key="1">
    <source>
        <dbReference type="EMBL" id="KAL2611119.1"/>
    </source>
</evidence>
<sequence length="118" mass="13412">MSDELLQARAQKFHERMSEKNMELIMNDCKYFKGWVAGFKIHHGTKEFMAHGKGGSVVLSGDIWNKFATEKARLVGLEVKDIFNMDETGMFYKLGPNWTFTQRTMAGEANPRSASQSS</sequence>
<dbReference type="Proteomes" id="UP001605036">
    <property type="component" value="Unassembled WGS sequence"/>
</dbReference>
<organism evidence="1 2">
    <name type="scientific">Riccia fluitans</name>
    <dbReference type="NCBI Taxonomy" id="41844"/>
    <lineage>
        <taxon>Eukaryota</taxon>
        <taxon>Viridiplantae</taxon>
        <taxon>Streptophyta</taxon>
        <taxon>Embryophyta</taxon>
        <taxon>Marchantiophyta</taxon>
        <taxon>Marchantiopsida</taxon>
        <taxon>Marchantiidae</taxon>
        <taxon>Marchantiales</taxon>
        <taxon>Ricciaceae</taxon>
        <taxon>Riccia</taxon>
    </lineage>
</organism>
<evidence type="ECO:0000313" key="2">
    <source>
        <dbReference type="Proteomes" id="UP001605036"/>
    </source>
</evidence>
<protein>
    <submittedName>
        <fullName evidence="1">Uncharacterized protein</fullName>
    </submittedName>
</protein>
<dbReference type="EMBL" id="JBHFFA010000007">
    <property type="protein sequence ID" value="KAL2611119.1"/>
    <property type="molecule type" value="Genomic_DNA"/>
</dbReference>